<comment type="caution">
    <text evidence="7">The sequence shown here is derived from an EMBL/GenBank/DDBJ whole genome shotgun (WGS) entry which is preliminary data.</text>
</comment>
<dbReference type="SMART" id="SM01043">
    <property type="entry name" value="BTAD"/>
    <property type="match status" value="1"/>
</dbReference>
<dbReference type="PANTHER" id="PTHR35807">
    <property type="entry name" value="TRANSCRIPTIONAL REGULATOR REDD-RELATED"/>
    <property type="match status" value="1"/>
</dbReference>
<keyword evidence="4" id="KW-0804">Transcription</keyword>
<comment type="similarity">
    <text evidence="1">Belongs to the AfsR/DnrI/RedD regulatory family.</text>
</comment>
<dbReference type="PANTHER" id="PTHR35807:SF1">
    <property type="entry name" value="TRANSCRIPTIONAL REGULATOR REDD"/>
    <property type="match status" value="1"/>
</dbReference>
<evidence type="ECO:0000256" key="3">
    <source>
        <dbReference type="ARBA" id="ARBA00023125"/>
    </source>
</evidence>
<proteinExistence type="inferred from homology"/>
<dbReference type="InterPro" id="IPR051677">
    <property type="entry name" value="AfsR-DnrI-RedD_regulator"/>
</dbReference>
<protein>
    <submittedName>
        <fullName evidence="7">AfsR/SARP family transcriptional regulator</fullName>
    </submittedName>
</protein>
<evidence type="ECO:0000313" key="7">
    <source>
        <dbReference type="EMBL" id="MCK9878529.1"/>
    </source>
</evidence>
<dbReference type="SUPFAM" id="SSF46894">
    <property type="entry name" value="C-terminal effector domain of the bipartite response regulators"/>
    <property type="match status" value="1"/>
</dbReference>
<evidence type="ECO:0000256" key="1">
    <source>
        <dbReference type="ARBA" id="ARBA00005820"/>
    </source>
</evidence>
<evidence type="ECO:0000313" key="8">
    <source>
        <dbReference type="Proteomes" id="UP001201873"/>
    </source>
</evidence>
<dbReference type="InterPro" id="IPR016032">
    <property type="entry name" value="Sig_transdc_resp-reg_C-effctor"/>
</dbReference>
<feature type="domain" description="OmpR/PhoB-type" evidence="6">
    <location>
        <begin position="1"/>
        <end position="91"/>
    </location>
</feature>
<feature type="DNA-binding region" description="OmpR/PhoB-type" evidence="5">
    <location>
        <begin position="1"/>
        <end position="91"/>
    </location>
</feature>
<reference evidence="7 8" key="1">
    <citation type="submission" date="2022-04" db="EMBL/GenBank/DDBJ databases">
        <title>Genome diversity in the genus Frankia.</title>
        <authorList>
            <person name="Carlos-Shanley C."/>
            <person name="Hahn D."/>
        </authorList>
    </citation>
    <scope>NUCLEOTIDE SEQUENCE [LARGE SCALE GENOMIC DNA]</scope>
    <source>
        <strain evidence="7 8">Ag45/Mut15</strain>
    </source>
</reference>
<dbReference type="SMART" id="SM00862">
    <property type="entry name" value="Trans_reg_C"/>
    <property type="match status" value="1"/>
</dbReference>
<dbReference type="InterPro" id="IPR036388">
    <property type="entry name" value="WH-like_DNA-bd_sf"/>
</dbReference>
<dbReference type="CDD" id="cd15831">
    <property type="entry name" value="BTAD"/>
    <property type="match status" value="1"/>
</dbReference>
<evidence type="ECO:0000256" key="4">
    <source>
        <dbReference type="ARBA" id="ARBA00023163"/>
    </source>
</evidence>
<dbReference type="Gene3D" id="1.25.40.10">
    <property type="entry name" value="Tetratricopeptide repeat domain"/>
    <property type="match status" value="1"/>
</dbReference>
<dbReference type="Gene3D" id="1.10.10.10">
    <property type="entry name" value="Winged helix-like DNA-binding domain superfamily/Winged helix DNA-binding domain"/>
    <property type="match status" value="1"/>
</dbReference>
<keyword evidence="8" id="KW-1185">Reference proteome</keyword>
<dbReference type="RefSeq" id="WP_248816132.1">
    <property type="nucleotide sequence ID" value="NZ_JALKFT010000036.1"/>
</dbReference>
<keyword evidence="3 5" id="KW-0238">DNA-binding</keyword>
<evidence type="ECO:0000256" key="2">
    <source>
        <dbReference type="ARBA" id="ARBA00023015"/>
    </source>
</evidence>
<dbReference type="Pfam" id="PF03704">
    <property type="entry name" value="BTAD"/>
    <property type="match status" value="1"/>
</dbReference>
<name>A0ABT0K4X1_9ACTN</name>
<dbReference type="InterPro" id="IPR005158">
    <property type="entry name" value="BTAD"/>
</dbReference>
<accession>A0ABT0K4X1</accession>
<organism evidence="7 8">
    <name type="scientific">Frankia umida</name>
    <dbReference type="NCBI Taxonomy" id="573489"/>
    <lineage>
        <taxon>Bacteria</taxon>
        <taxon>Bacillati</taxon>
        <taxon>Actinomycetota</taxon>
        <taxon>Actinomycetes</taxon>
        <taxon>Frankiales</taxon>
        <taxon>Frankiaceae</taxon>
        <taxon>Frankia</taxon>
    </lineage>
</organism>
<dbReference type="InterPro" id="IPR001867">
    <property type="entry name" value="OmpR/PhoB-type_DNA-bd"/>
</dbReference>
<keyword evidence="2" id="KW-0805">Transcription regulation</keyword>
<dbReference type="InterPro" id="IPR011990">
    <property type="entry name" value="TPR-like_helical_dom_sf"/>
</dbReference>
<dbReference type="PROSITE" id="PS51755">
    <property type="entry name" value="OMPR_PHOB"/>
    <property type="match status" value="1"/>
</dbReference>
<sequence>MHYKILGPLRVCDGERNLTPSARKPAILLANLLLKSPQGATIEQLQDEIWGASPPSRASAAVHVHVSRLRKLWGGSESPLQTSTSGYVMHIRSGELDLHEFERHVHSARCLYRSENYGEAVESFRAALGVYRGPALDELRESPAVRNFSTRFEEHRLETVELMIECELTLGRHRELVGWLYALTAEYPLRETFHRYLMIALYRSERQGDALKAYRSARAILRDELGLEPGRALRELQRAILAADCQLELRAVVRR</sequence>
<gene>
    <name evidence="7" type="ORF">MXD59_22650</name>
</gene>
<dbReference type="SUPFAM" id="SSF48452">
    <property type="entry name" value="TPR-like"/>
    <property type="match status" value="1"/>
</dbReference>
<evidence type="ECO:0000256" key="5">
    <source>
        <dbReference type="PROSITE-ProRule" id="PRU01091"/>
    </source>
</evidence>
<dbReference type="Proteomes" id="UP001201873">
    <property type="component" value="Unassembled WGS sequence"/>
</dbReference>
<dbReference type="EMBL" id="JALKFT010000036">
    <property type="protein sequence ID" value="MCK9878529.1"/>
    <property type="molecule type" value="Genomic_DNA"/>
</dbReference>
<evidence type="ECO:0000259" key="6">
    <source>
        <dbReference type="PROSITE" id="PS51755"/>
    </source>
</evidence>